<name>A0AAV1FQX9_XYRNO</name>
<keyword evidence="2" id="KW-1185">Reference proteome</keyword>
<gene>
    <name evidence="1" type="ORF">XNOV1_A008858</name>
</gene>
<evidence type="ECO:0000313" key="1">
    <source>
        <dbReference type="EMBL" id="CAJ1063360.1"/>
    </source>
</evidence>
<dbReference type="Proteomes" id="UP001178508">
    <property type="component" value="Chromosome 9"/>
</dbReference>
<feature type="non-terminal residue" evidence="1">
    <location>
        <position position="68"/>
    </location>
</feature>
<accession>A0AAV1FQX9</accession>
<feature type="non-terminal residue" evidence="1">
    <location>
        <position position="1"/>
    </location>
</feature>
<organism evidence="1 2">
    <name type="scientific">Xyrichtys novacula</name>
    <name type="common">Pearly razorfish</name>
    <name type="synonym">Hemipteronotus novacula</name>
    <dbReference type="NCBI Taxonomy" id="13765"/>
    <lineage>
        <taxon>Eukaryota</taxon>
        <taxon>Metazoa</taxon>
        <taxon>Chordata</taxon>
        <taxon>Craniata</taxon>
        <taxon>Vertebrata</taxon>
        <taxon>Euteleostomi</taxon>
        <taxon>Actinopterygii</taxon>
        <taxon>Neopterygii</taxon>
        <taxon>Teleostei</taxon>
        <taxon>Neoteleostei</taxon>
        <taxon>Acanthomorphata</taxon>
        <taxon>Eupercaria</taxon>
        <taxon>Labriformes</taxon>
        <taxon>Labridae</taxon>
        <taxon>Xyrichtys</taxon>
    </lineage>
</organism>
<sequence>ETDTGFTIKSPWYGFIYPSAPNHKLCLSSNMGVPSGTCKEFKGFDLAGVCMWSDMCPSPDVNVVQTVQ</sequence>
<dbReference type="AlphaFoldDB" id="A0AAV1FQX9"/>
<protein>
    <submittedName>
        <fullName evidence="1">Uncharacterized protein</fullName>
    </submittedName>
</protein>
<proteinExistence type="predicted"/>
<evidence type="ECO:0000313" key="2">
    <source>
        <dbReference type="Proteomes" id="UP001178508"/>
    </source>
</evidence>
<reference evidence="1" key="1">
    <citation type="submission" date="2023-08" db="EMBL/GenBank/DDBJ databases">
        <authorList>
            <person name="Alioto T."/>
            <person name="Alioto T."/>
            <person name="Gomez Garrido J."/>
        </authorList>
    </citation>
    <scope>NUCLEOTIDE SEQUENCE</scope>
</reference>
<dbReference type="EMBL" id="OY660872">
    <property type="protein sequence ID" value="CAJ1063360.1"/>
    <property type="molecule type" value="Genomic_DNA"/>
</dbReference>